<keyword evidence="1" id="KW-1133">Transmembrane helix</keyword>
<reference evidence="3" key="1">
    <citation type="submission" date="2023-06" db="EMBL/GenBank/DDBJ databases">
        <title>Genomic analysis of the entomopathogenic nematode Steinernema hermaphroditum.</title>
        <authorList>
            <person name="Schwarz E.M."/>
            <person name="Heppert J.K."/>
            <person name="Baniya A."/>
            <person name="Schwartz H.T."/>
            <person name="Tan C.-H."/>
            <person name="Antoshechkin I."/>
            <person name="Sternberg P.W."/>
            <person name="Goodrich-Blair H."/>
            <person name="Dillman A.R."/>
        </authorList>
    </citation>
    <scope>NUCLEOTIDE SEQUENCE</scope>
    <source>
        <strain evidence="3">PS9179</strain>
        <tissue evidence="3">Whole animal</tissue>
    </source>
</reference>
<evidence type="ECO:0000313" key="4">
    <source>
        <dbReference type="Proteomes" id="UP001175271"/>
    </source>
</evidence>
<keyword evidence="1" id="KW-0812">Transmembrane</keyword>
<gene>
    <name evidence="3" type="ORF">QR680_006163</name>
</gene>
<evidence type="ECO:0000313" key="3">
    <source>
        <dbReference type="EMBL" id="KAK0412352.1"/>
    </source>
</evidence>
<comment type="caution">
    <text evidence="3">The sequence shown here is derived from an EMBL/GenBank/DDBJ whole genome shotgun (WGS) entry which is preliminary data.</text>
</comment>
<name>A0AA39LWM9_9BILA</name>
<accession>A0AA39LWM9</accession>
<proteinExistence type="predicted"/>
<feature type="chain" id="PRO_5041348751" evidence="2">
    <location>
        <begin position="25"/>
        <end position="224"/>
    </location>
</feature>
<protein>
    <submittedName>
        <fullName evidence="3">Uncharacterized protein</fullName>
    </submittedName>
</protein>
<organism evidence="3 4">
    <name type="scientific">Steinernema hermaphroditum</name>
    <dbReference type="NCBI Taxonomy" id="289476"/>
    <lineage>
        <taxon>Eukaryota</taxon>
        <taxon>Metazoa</taxon>
        <taxon>Ecdysozoa</taxon>
        <taxon>Nematoda</taxon>
        <taxon>Chromadorea</taxon>
        <taxon>Rhabditida</taxon>
        <taxon>Tylenchina</taxon>
        <taxon>Panagrolaimomorpha</taxon>
        <taxon>Strongyloidoidea</taxon>
        <taxon>Steinernematidae</taxon>
        <taxon>Steinernema</taxon>
    </lineage>
</organism>
<keyword evidence="2" id="KW-0732">Signal</keyword>
<dbReference type="EMBL" id="JAUCMV010000003">
    <property type="protein sequence ID" value="KAK0412352.1"/>
    <property type="molecule type" value="Genomic_DNA"/>
</dbReference>
<keyword evidence="4" id="KW-1185">Reference proteome</keyword>
<sequence>MTILTLLDMMRTVSLSLFLHFVLSEAMTANSTEDVSLSAEVKNGTQGAIMKYAIPDHPGALNIALACLFVLTITAIYLLVAKGRLSKIAKKLCCCCCGSSQTYDMNEASVASGRHEKILKDESLAKKTPTPPILRFLALCAEKRDHFLKMAETVLLLAERRDIQQKMRKLQSQALKKRDYASELMVEKFFAAFLVFFLVWFVVYCVILARLLYQSLRNHFLAFI</sequence>
<evidence type="ECO:0000256" key="2">
    <source>
        <dbReference type="SAM" id="SignalP"/>
    </source>
</evidence>
<keyword evidence="1" id="KW-0472">Membrane</keyword>
<evidence type="ECO:0000256" key="1">
    <source>
        <dbReference type="SAM" id="Phobius"/>
    </source>
</evidence>
<feature type="transmembrane region" description="Helical" evidence="1">
    <location>
        <begin position="189"/>
        <end position="213"/>
    </location>
</feature>
<dbReference type="AlphaFoldDB" id="A0AA39LWM9"/>
<dbReference type="Proteomes" id="UP001175271">
    <property type="component" value="Unassembled WGS sequence"/>
</dbReference>
<feature type="signal peptide" evidence="2">
    <location>
        <begin position="1"/>
        <end position="24"/>
    </location>
</feature>
<feature type="transmembrane region" description="Helical" evidence="1">
    <location>
        <begin position="60"/>
        <end position="81"/>
    </location>
</feature>